<keyword evidence="3" id="KW-0805">Transcription regulation</keyword>
<dbReference type="Gene3D" id="4.10.240.10">
    <property type="entry name" value="Zn(2)-C6 fungal-type DNA-binding domain"/>
    <property type="match status" value="1"/>
</dbReference>
<feature type="domain" description="Zn(2)-C6 fungal-type" evidence="7">
    <location>
        <begin position="6"/>
        <end position="38"/>
    </location>
</feature>
<dbReference type="SMART" id="SM00066">
    <property type="entry name" value="GAL4"/>
    <property type="match status" value="1"/>
</dbReference>
<feature type="compositionally biased region" description="Basic and acidic residues" evidence="6">
    <location>
        <begin position="83"/>
        <end position="92"/>
    </location>
</feature>
<name>A0A3N4KBK1_9PEZI</name>
<dbReference type="SMART" id="SM00906">
    <property type="entry name" value="Fungal_trans"/>
    <property type="match status" value="1"/>
</dbReference>
<feature type="region of interest" description="Disordered" evidence="6">
    <location>
        <begin position="764"/>
        <end position="807"/>
    </location>
</feature>
<dbReference type="InterPro" id="IPR036864">
    <property type="entry name" value="Zn2-C6_fun-type_DNA-bd_sf"/>
</dbReference>
<dbReference type="SUPFAM" id="SSF57701">
    <property type="entry name" value="Zn2/Cys6 DNA-binding domain"/>
    <property type="match status" value="1"/>
</dbReference>
<dbReference type="InterPro" id="IPR001138">
    <property type="entry name" value="Zn2Cys6_DnaBD"/>
</dbReference>
<dbReference type="GO" id="GO:0008270">
    <property type="term" value="F:zinc ion binding"/>
    <property type="evidence" value="ECO:0007669"/>
    <property type="project" value="InterPro"/>
</dbReference>
<feature type="compositionally biased region" description="Polar residues" evidence="6">
    <location>
        <begin position="855"/>
        <end position="865"/>
    </location>
</feature>
<evidence type="ECO:0000256" key="6">
    <source>
        <dbReference type="SAM" id="MobiDB-lite"/>
    </source>
</evidence>
<feature type="compositionally biased region" description="Basic and acidic residues" evidence="6">
    <location>
        <begin position="789"/>
        <end position="807"/>
    </location>
</feature>
<feature type="compositionally biased region" description="Basic and acidic residues" evidence="6">
    <location>
        <begin position="909"/>
        <end position="931"/>
    </location>
</feature>
<dbReference type="STRING" id="1392247.A0A3N4KBK1"/>
<evidence type="ECO:0000313" key="8">
    <source>
        <dbReference type="EMBL" id="RPB07904.1"/>
    </source>
</evidence>
<dbReference type="PANTHER" id="PTHR47338:SF5">
    <property type="entry name" value="ZN(II)2CYS6 TRANSCRIPTION FACTOR (EUROFUNG)"/>
    <property type="match status" value="1"/>
</dbReference>
<organism evidence="8 9">
    <name type="scientific">Morchella conica CCBAS932</name>
    <dbReference type="NCBI Taxonomy" id="1392247"/>
    <lineage>
        <taxon>Eukaryota</taxon>
        <taxon>Fungi</taxon>
        <taxon>Dikarya</taxon>
        <taxon>Ascomycota</taxon>
        <taxon>Pezizomycotina</taxon>
        <taxon>Pezizomycetes</taxon>
        <taxon>Pezizales</taxon>
        <taxon>Morchellaceae</taxon>
        <taxon>Morchella</taxon>
    </lineage>
</organism>
<evidence type="ECO:0000256" key="4">
    <source>
        <dbReference type="ARBA" id="ARBA00023163"/>
    </source>
</evidence>
<dbReference type="PROSITE" id="PS50048">
    <property type="entry name" value="ZN2_CY6_FUNGAL_2"/>
    <property type="match status" value="1"/>
</dbReference>
<dbReference type="InParanoid" id="A0A3N4KBK1"/>
<dbReference type="Pfam" id="PF00172">
    <property type="entry name" value="Zn_clus"/>
    <property type="match status" value="1"/>
</dbReference>
<keyword evidence="9" id="KW-1185">Reference proteome</keyword>
<evidence type="ECO:0000256" key="2">
    <source>
        <dbReference type="ARBA" id="ARBA00022723"/>
    </source>
</evidence>
<dbReference type="Proteomes" id="UP000277580">
    <property type="component" value="Unassembled WGS sequence"/>
</dbReference>
<feature type="compositionally biased region" description="Low complexity" evidence="6">
    <location>
        <begin position="837"/>
        <end position="850"/>
    </location>
</feature>
<reference evidence="8 9" key="1">
    <citation type="journal article" date="2018" name="Nat. Ecol. Evol.">
        <title>Pezizomycetes genomes reveal the molecular basis of ectomycorrhizal truffle lifestyle.</title>
        <authorList>
            <person name="Murat C."/>
            <person name="Payen T."/>
            <person name="Noel B."/>
            <person name="Kuo A."/>
            <person name="Morin E."/>
            <person name="Chen J."/>
            <person name="Kohler A."/>
            <person name="Krizsan K."/>
            <person name="Balestrini R."/>
            <person name="Da Silva C."/>
            <person name="Montanini B."/>
            <person name="Hainaut M."/>
            <person name="Levati E."/>
            <person name="Barry K.W."/>
            <person name="Belfiori B."/>
            <person name="Cichocki N."/>
            <person name="Clum A."/>
            <person name="Dockter R.B."/>
            <person name="Fauchery L."/>
            <person name="Guy J."/>
            <person name="Iotti M."/>
            <person name="Le Tacon F."/>
            <person name="Lindquist E.A."/>
            <person name="Lipzen A."/>
            <person name="Malagnac F."/>
            <person name="Mello A."/>
            <person name="Molinier V."/>
            <person name="Miyauchi S."/>
            <person name="Poulain J."/>
            <person name="Riccioni C."/>
            <person name="Rubini A."/>
            <person name="Sitrit Y."/>
            <person name="Splivallo R."/>
            <person name="Traeger S."/>
            <person name="Wang M."/>
            <person name="Zifcakova L."/>
            <person name="Wipf D."/>
            <person name="Zambonelli A."/>
            <person name="Paolocci F."/>
            <person name="Nowrousian M."/>
            <person name="Ottonello S."/>
            <person name="Baldrian P."/>
            <person name="Spatafora J.W."/>
            <person name="Henrissat B."/>
            <person name="Nagy L.G."/>
            <person name="Aury J.M."/>
            <person name="Wincker P."/>
            <person name="Grigoriev I.V."/>
            <person name="Bonfante P."/>
            <person name="Martin F.M."/>
        </authorList>
    </citation>
    <scope>NUCLEOTIDE SEQUENCE [LARGE SCALE GENOMIC DNA]</scope>
    <source>
        <strain evidence="8 9">CCBAS932</strain>
    </source>
</reference>
<dbReference type="GO" id="GO:0006351">
    <property type="term" value="P:DNA-templated transcription"/>
    <property type="evidence" value="ECO:0007669"/>
    <property type="project" value="InterPro"/>
</dbReference>
<evidence type="ECO:0000259" key="7">
    <source>
        <dbReference type="PROSITE" id="PS50048"/>
    </source>
</evidence>
<dbReference type="CDD" id="cd12148">
    <property type="entry name" value="fungal_TF_MHR"/>
    <property type="match status" value="1"/>
</dbReference>
<feature type="compositionally biased region" description="Polar residues" evidence="6">
    <location>
        <begin position="764"/>
        <end position="773"/>
    </location>
</feature>
<feature type="region of interest" description="Disordered" evidence="6">
    <location>
        <begin position="46"/>
        <end position="108"/>
    </location>
</feature>
<feature type="region of interest" description="Disordered" evidence="6">
    <location>
        <begin position="834"/>
        <end position="934"/>
    </location>
</feature>
<dbReference type="InterPro" id="IPR007219">
    <property type="entry name" value="XnlR_reg_dom"/>
</dbReference>
<dbReference type="CDD" id="cd00067">
    <property type="entry name" value="GAL4"/>
    <property type="match status" value="1"/>
</dbReference>
<dbReference type="GO" id="GO:0005634">
    <property type="term" value="C:nucleus"/>
    <property type="evidence" value="ECO:0007669"/>
    <property type="project" value="UniProtKB-SubCell"/>
</dbReference>
<protein>
    <recommendedName>
        <fullName evidence="7">Zn(2)-C6 fungal-type domain-containing protein</fullName>
    </recommendedName>
</protein>
<sequence length="963" mass="104644">MRSSIACVRCRRSKVKCVNTGPNTTCRACEASNRECTYPPPVVSGAPRVSSGTAAVRTSNSGSSRDIAPGGGGGGAAAQHHGTPGDRAEAPKKPKPKKPAPAGNVVPGPASYQGAKAFKDALDAPILTSTTWTQVFEAFQLHHSPTLPFLHPPSFLSRLRVATTGSTTTNGSGSTPPAPEKPHSPLVLLGLLTLAARHVPALVAYHAPALTTPSAVSDFYASALKYRLHNDDDTSLNAPGEKRGAFATPTLEKAQAILMLAVHEWGMCRGSEAYVWLGIAIRMGGVLGLSWDDVHEDEQTWANPFITLSLAGGKNRREASPSSKRRKLDNHARPSSGGSGTGSSSNNNNHDSKASGKDFIEKEVRRRTFWALFMLDRSLSSGRFRPSGISLAEASRVQLPCEERGFLFGEGVRTGYLSVDGYDKTEERNGGDSKRWEVGEDEGILARVVRITEIWGRVQDWACAGGRRQEKYPPWSPHSKFYRLSQLLDGFHSSLPRHLHFSPQTLSAHMSSRTSSAYAVMHITYFLCLVIMHREYIPFLPLRINRPQGPLDPPIFPADDPETDREGLEPGTTVLDWWEESAKEIFRCARGIMQIVNGLEEWSSSVETPAVGFAVYMVGVSGVYAWSFPWMDQSGYITGSIPHEASASGDDEDEDMEGSRSSRSAEGTGLEARKAVELITKMKGMWRMAEGWFLTLGRMRKYFQNVRSEYVRLHGDGANSDDGAPEKPEAAVARRLKDGLGGGYEEYKRFEQLFHDFTGISDSENATARDSFNTPPPHAPQKRSAPDTANHDPEIKRESSTGAVTKREGDVEALLLAAGGASAPGGDRWMAVNTSRQQQEQQAAAAAAAAGTPASRPQQPTSSPNRRPEQAPAQPGAQSEGYLTSLASYAADQQPMPAPAPAPAQTPKEGTERKRMMEHEQLQRELDKGERCGGGAEDLAVFVNGRGIEDWDEGSWMGRIWEK</sequence>
<dbReference type="GO" id="GO:0000981">
    <property type="term" value="F:DNA-binding transcription factor activity, RNA polymerase II-specific"/>
    <property type="evidence" value="ECO:0007669"/>
    <property type="project" value="InterPro"/>
</dbReference>
<dbReference type="PANTHER" id="PTHR47338">
    <property type="entry name" value="ZN(II)2CYS6 TRANSCRIPTION FACTOR (EUROFUNG)-RELATED"/>
    <property type="match status" value="1"/>
</dbReference>
<evidence type="ECO:0000313" key="9">
    <source>
        <dbReference type="Proteomes" id="UP000277580"/>
    </source>
</evidence>
<dbReference type="PROSITE" id="PS00463">
    <property type="entry name" value="ZN2_CY6_FUNGAL_1"/>
    <property type="match status" value="1"/>
</dbReference>
<evidence type="ECO:0000256" key="1">
    <source>
        <dbReference type="ARBA" id="ARBA00004123"/>
    </source>
</evidence>
<dbReference type="EMBL" id="ML119172">
    <property type="protein sequence ID" value="RPB07904.1"/>
    <property type="molecule type" value="Genomic_DNA"/>
</dbReference>
<keyword evidence="4" id="KW-0804">Transcription</keyword>
<accession>A0A3N4KBK1</accession>
<feature type="compositionally biased region" description="Polar residues" evidence="6">
    <location>
        <begin position="50"/>
        <end position="64"/>
    </location>
</feature>
<dbReference type="Pfam" id="PF04082">
    <property type="entry name" value="Fungal_trans"/>
    <property type="match status" value="1"/>
</dbReference>
<dbReference type="OrthoDB" id="5370478at2759"/>
<dbReference type="InterPro" id="IPR050815">
    <property type="entry name" value="TF_fung"/>
</dbReference>
<keyword evidence="2" id="KW-0479">Metal-binding</keyword>
<evidence type="ECO:0000256" key="5">
    <source>
        <dbReference type="ARBA" id="ARBA00023242"/>
    </source>
</evidence>
<evidence type="ECO:0000256" key="3">
    <source>
        <dbReference type="ARBA" id="ARBA00023015"/>
    </source>
</evidence>
<comment type="subcellular location">
    <subcellularLocation>
        <location evidence="1">Nucleus</location>
    </subcellularLocation>
</comment>
<keyword evidence="5" id="KW-0539">Nucleus</keyword>
<feature type="region of interest" description="Disordered" evidence="6">
    <location>
        <begin position="641"/>
        <end position="668"/>
    </location>
</feature>
<dbReference type="AlphaFoldDB" id="A0A3N4KBK1"/>
<gene>
    <name evidence="8" type="ORF">P167DRAFT_549344</name>
</gene>
<dbReference type="GO" id="GO:0003677">
    <property type="term" value="F:DNA binding"/>
    <property type="evidence" value="ECO:0007669"/>
    <property type="project" value="InterPro"/>
</dbReference>
<proteinExistence type="predicted"/>
<feature type="region of interest" description="Disordered" evidence="6">
    <location>
        <begin position="313"/>
        <end position="357"/>
    </location>
</feature>